<keyword evidence="5" id="KW-1185">Reference proteome</keyword>
<feature type="domain" description="EGF-like" evidence="3">
    <location>
        <begin position="116"/>
        <end position="146"/>
    </location>
</feature>
<evidence type="ECO:0000313" key="4">
    <source>
        <dbReference type="EMBL" id="RNA28284.1"/>
    </source>
</evidence>
<name>A0A3M7RXJ7_BRAPC</name>
<organism evidence="4 5">
    <name type="scientific">Brachionus plicatilis</name>
    <name type="common">Marine rotifer</name>
    <name type="synonym">Brachionus muelleri</name>
    <dbReference type="NCBI Taxonomy" id="10195"/>
    <lineage>
        <taxon>Eukaryota</taxon>
        <taxon>Metazoa</taxon>
        <taxon>Spiralia</taxon>
        <taxon>Gnathifera</taxon>
        <taxon>Rotifera</taxon>
        <taxon>Eurotatoria</taxon>
        <taxon>Monogononta</taxon>
        <taxon>Pseudotrocha</taxon>
        <taxon>Ploima</taxon>
        <taxon>Brachionidae</taxon>
        <taxon>Brachionus</taxon>
    </lineage>
</organism>
<proteinExistence type="predicted"/>
<dbReference type="OrthoDB" id="283575at2759"/>
<comment type="caution">
    <text evidence="4">The sequence shown here is derived from an EMBL/GenBank/DDBJ whole genome shotgun (WGS) entry which is preliminary data.</text>
</comment>
<feature type="disulfide bond" evidence="1">
    <location>
        <begin position="136"/>
        <end position="145"/>
    </location>
</feature>
<dbReference type="InterPro" id="IPR051830">
    <property type="entry name" value="NOTCH_homolog"/>
</dbReference>
<dbReference type="PROSITE" id="PS01186">
    <property type="entry name" value="EGF_2"/>
    <property type="match status" value="2"/>
</dbReference>
<dbReference type="PROSITE" id="PS50026">
    <property type="entry name" value="EGF_3"/>
    <property type="match status" value="3"/>
</dbReference>
<feature type="disulfide bond" evidence="1">
    <location>
        <begin position="60"/>
        <end position="69"/>
    </location>
</feature>
<accession>A0A3M7RXJ7</accession>
<feature type="chain" id="PRO_5018243113" evidence="2">
    <location>
        <begin position="17"/>
        <end position="151"/>
    </location>
</feature>
<comment type="caution">
    <text evidence="1">Lacks conserved residue(s) required for the propagation of feature annotation.</text>
</comment>
<feature type="domain" description="EGF-like" evidence="3">
    <location>
        <begin position="72"/>
        <end position="111"/>
    </location>
</feature>
<keyword evidence="2" id="KW-0732">Signal</keyword>
<sequence>MIVLAFFLLTWSFGKNLVIVSSESQPIESNAQLKNCPPEFKVCQNDGICLFTDGSILCRCQLPYTGVFCENKNKFCDLKPCKNGGTCIVKEGDETDGECLCAEGHFGKTCDFRDCNSDYCLYGSCLEIGGEKSCFCFNGYTGEKCDILLTK</sequence>
<protein>
    <submittedName>
        <fullName evidence="4">Delta B</fullName>
    </submittedName>
</protein>
<evidence type="ECO:0000256" key="1">
    <source>
        <dbReference type="PROSITE-ProRule" id="PRU00076"/>
    </source>
</evidence>
<dbReference type="PROSITE" id="PS00022">
    <property type="entry name" value="EGF_1"/>
    <property type="match status" value="3"/>
</dbReference>
<gene>
    <name evidence="4" type="ORF">BpHYR1_020115</name>
</gene>
<dbReference type="PANTHER" id="PTHR24033">
    <property type="entry name" value="EGF-LIKE DOMAIN-CONTAINING PROTEIN"/>
    <property type="match status" value="1"/>
</dbReference>
<feature type="domain" description="EGF-like" evidence="3">
    <location>
        <begin position="32"/>
        <end position="70"/>
    </location>
</feature>
<keyword evidence="1" id="KW-0245">EGF-like domain</keyword>
<dbReference type="SMART" id="SM00181">
    <property type="entry name" value="EGF"/>
    <property type="match status" value="3"/>
</dbReference>
<dbReference type="Gene3D" id="2.10.25.10">
    <property type="entry name" value="Laminin"/>
    <property type="match status" value="3"/>
</dbReference>
<feature type="signal peptide" evidence="2">
    <location>
        <begin position="1"/>
        <end position="16"/>
    </location>
</feature>
<keyword evidence="1" id="KW-1015">Disulfide bond</keyword>
<dbReference type="EMBL" id="REGN01002409">
    <property type="protein sequence ID" value="RNA28284.1"/>
    <property type="molecule type" value="Genomic_DNA"/>
</dbReference>
<dbReference type="InterPro" id="IPR000742">
    <property type="entry name" value="EGF"/>
</dbReference>
<dbReference type="Proteomes" id="UP000276133">
    <property type="component" value="Unassembled WGS sequence"/>
</dbReference>
<evidence type="ECO:0000313" key="5">
    <source>
        <dbReference type="Proteomes" id="UP000276133"/>
    </source>
</evidence>
<dbReference type="SUPFAM" id="SSF57196">
    <property type="entry name" value="EGF/Laminin"/>
    <property type="match status" value="3"/>
</dbReference>
<reference evidence="4 5" key="1">
    <citation type="journal article" date="2018" name="Sci. Rep.">
        <title>Genomic signatures of local adaptation to the degree of environmental predictability in rotifers.</title>
        <authorList>
            <person name="Franch-Gras L."/>
            <person name="Hahn C."/>
            <person name="Garcia-Roger E.M."/>
            <person name="Carmona M.J."/>
            <person name="Serra M."/>
            <person name="Gomez A."/>
        </authorList>
    </citation>
    <scope>NUCLEOTIDE SEQUENCE [LARGE SCALE GENOMIC DNA]</scope>
    <source>
        <strain evidence="4">HYR1</strain>
    </source>
</reference>
<feature type="disulfide bond" evidence="1">
    <location>
        <begin position="101"/>
        <end position="110"/>
    </location>
</feature>
<evidence type="ECO:0000259" key="3">
    <source>
        <dbReference type="PROSITE" id="PS50026"/>
    </source>
</evidence>
<dbReference type="PANTHER" id="PTHR24033:SF151">
    <property type="entry name" value="NOTCH 2"/>
    <property type="match status" value="1"/>
</dbReference>
<evidence type="ECO:0000256" key="2">
    <source>
        <dbReference type="SAM" id="SignalP"/>
    </source>
</evidence>
<dbReference type="Pfam" id="PF00008">
    <property type="entry name" value="EGF"/>
    <property type="match status" value="2"/>
</dbReference>
<dbReference type="STRING" id="10195.A0A3M7RXJ7"/>
<dbReference type="AlphaFoldDB" id="A0A3M7RXJ7"/>